<dbReference type="PANTHER" id="PTHR11070">
    <property type="entry name" value="UVRD / RECB / PCRA DNA HELICASE FAMILY MEMBER"/>
    <property type="match status" value="1"/>
</dbReference>
<comment type="catalytic activity">
    <reaction evidence="8">
        <text>Couples ATP hydrolysis with the unwinding of duplex DNA by translocating in the 3'-5' direction.</text>
        <dbReference type="EC" id="5.6.2.4"/>
    </reaction>
</comment>
<comment type="caution">
    <text evidence="12">Lacks conserved residue(s) required for the propagation of feature annotation.</text>
</comment>
<evidence type="ECO:0000256" key="1">
    <source>
        <dbReference type="ARBA" id="ARBA00009922"/>
    </source>
</evidence>
<evidence type="ECO:0000256" key="11">
    <source>
        <dbReference type="ARBA" id="ARBA00048988"/>
    </source>
</evidence>
<keyword evidence="2 12" id="KW-0547">Nucleotide-binding</keyword>
<keyword evidence="16" id="KW-1185">Reference proteome</keyword>
<organism evidence="15 16">
    <name type="scientific">Microbaculum marinisediminis</name>
    <dbReference type="NCBI Taxonomy" id="2931392"/>
    <lineage>
        <taxon>Bacteria</taxon>
        <taxon>Pseudomonadati</taxon>
        <taxon>Pseudomonadota</taxon>
        <taxon>Alphaproteobacteria</taxon>
        <taxon>Hyphomicrobiales</taxon>
        <taxon>Tepidamorphaceae</taxon>
        <taxon>Microbaculum</taxon>
    </lineage>
</organism>
<dbReference type="GO" id="GO:0003677">
    <property type="term" value="F:DNA binding"/>
    <property type="evidence" value="ECO:0007669"/>
    <property type="project" value="UniProtKB-KW"/>
</dbReference>
<dbReference type="Pfam" id="PF13361">
    <property type="entry name" value="UvrD_C"/>
    <property type="match status" value="1"/>
</dbReference>
<keyword evidence="6" id="KW-0238">DNA-binding</keyword>
<dbReference type="InterPro" id="IPR014017">
    <property type="entry name" value="DNA_helicase_UvrD-like_C"/>
</dbReference>
<comment type="similarity">
    <text evidence="1">Belongs to the helicase family. UvrD subfamily.</text>
</comment>
<evidence type="ECO:0000256" key="6">
    <source>
        <dbReference type="ARBA" id="ARBA00023125"/>
    </source>
</evidence>
<dbReference type="AlphaFoldDB" id="A0AAW5QTF1"/>
<dbReference type="GO" id="GO:0000725">
    <property type="term" value="P:recombinational repair"/>
    <property type="evidence" value="ECO:0007669"/>
    <property type="project" value="TreeGrafter"/>
</dbReference>
<dbReference type="Gene3D" id="1.10.10.160">
    <property type="match status" value="1"/>
</dbReference>
<dbReference type="InterPro" id="IPR027417">
    <property type="entry name" value="P-loop_NTPase"/>
</dbReference>
<evidence type="ECO:0000313" key="16">
    <source>
        <dbReference type="Proteomes" id="UP001320898"/>
    </source>
</evidence>
<evidence type="ECO:0000256" key="10">
    <source>
        <dbReference type="ARBA" id="ARBA00034923"/>
    </source>
</evidence>
<evidence type="ECO:0000256" key="5">
    <source>
        <dbReference type="ARBA" id="ARBA00022840"/>
    </source>
</evidence>
<gene>
    <name evidence="15" type="ORF">MUB46_04740</name>
</gene>
<comment type="catalytic activity">
    <reaction evidence="11">
        <text>ATP + H2O = ADP + phosphate + H(+)</text>
        <dbReference type="Rhea" id="RHEA:13065"/>
        <dbReference type="ChEBI" id="CHEBI:15377"/>
        <dbReference type="ChEBI" id="CHEBI:15378"/>
        <dbReference type="ChEBI" id="CHEBI:30616"/>
        <dbReference type="ChEBI" id="CHEBI:43474"/>
        <dbReference type="ChEBI" id="CHEBI:456216"/>
        <dbReference type="EC" id="5.6.2.4"/>
    </reaction>
</comment>
<dbReference type="InterPro" id="IPR014016">
    <property type="entry name" value="UvrD-like_ATP-bd"/>
</dbReference>
<dbReference type="Gene3D" id="3.40.50.300">
    <property type="entry name" value="P-loop containing nucleotide triphosphate hydrolases"/>
    <property type="match status" value="2"/>
</dbReference>
<comment type="caution">
    <text evidence="15">The sequence shown here is derived from an EMBL/GenBank/DDBJ whole genome shotgun (WGS) entry which is preliminary data.</text>
</comment>
<proteinExistence type="inferred from homology"/>
<evidence type="ECO:0000256" key="4">
    <source>
        <dbReference type="ARBA" id="ARBA00022806"/>
    </source>
</evidence>
<evidence type="ECO:0000256" key="8">
    <source>
        <dbReference type="ARBA" id="ARBA00034617"/>
    </source>
</evidence>
<evidence type="ECO:0000256" key="2">
    <source>
        <dbReference type="ARBA" id="ARBA00022741"/>
    </source>
</evidence>
<evidence type="ECO:0000256" key="3">
    <source>
        <dbReference type="ARBA" id="ARBA00022801"/>
    </source>
</evidence>
<dbReference type="InterPro" id="IPR013986">
    <property type="entry name" value="DExx_box_DNA_helicase_dom_sf"/>
</dbReference>
<evidence type="ECO:0000256" key="7">
    <source>
        <dbReference type="ARBA" id="ARBA00023235"/>
    </source>
</evidence>
<protein>
    <recommendedName>
        <fullName evidence="9">DNA 3'-5' helicase</fullName>
        <ecNumber evidence="9">5.6.2.4</ecNumber>
    </recommendedName>
    <alternativeName>
        <fullName evidence="10">DNA 3'-5' helicase II</fullName>
    </alternativeName>
</protein>
<keyword evidence="7" id="KW-0413">Isomerase</keyword>
<evidence type="ECO:0000259" key="14">
    <source>
        <dbReference type="PROSITE" id="PS51217"/>
    </source>
</evidence>
<keyword evidence="4 12" id="KW-0347">Helicase</keyword>
<keyword evidence="5 12" id="KW-0067">ATP-binding</keyword>
<dbReference type="Pfam" id="PF00580">
    <property type="entry name" value="UvrD-helicase"/>
    <property type="match status" value="1"/>
</dbReference>
<feature type="domain" description="UvrD-like helicase ATP-binding" evidence="13">
    <location>
        <begin position="1"/>
        <end position="237"/>
    </location>
</feature>
<dbReference type="GO" id="GO:0016787">
    <property type="term" value="F:hydrolase activity"/>
    <property type="evidence" value="ECO:0007669"/>
    <property type="project" value="UniProtKB-UniRule"/>
</dbReference>
<dbReference type="InterPro" id="IPR000212">
    <property type="entry name" value="DNA_helicase_UvrD/REP"/>
</dbReference>
<dbReference type="EC" id="5.6.2.4" evidence="9"/>
<accession>A0AAW5QTF1</accession>
<name>A0AAW5QTF1_9HYPH</name>
<dbReference type="GO" id="GO:0005524">
    <property type="term" value="F:ATP binding"/>
    <property type="evidence" value="ECO:0007669"/>
    <property type="project" value="UniProtKB-UniRule"/>
</dbReference>
<dbReference type="PROSITE" id="PS51217">
    <property type="entry name" value="UVRD_HELICASE_CTER"/>
    <property type="match status" value="1"/>
</dbReference>
<evidence type="ECO:0000259" key="13">
    <source>
        <dbReference type="PROSITE" id="PS51198"/>
    </source>
</evidence>
<dbReference type="EMBL" id="JALIDZ010000002">
    <property type="protein sequence ID" value="MCT8971162.1"/>
    <property type="molecule type" value="Genomic_DNA"/>
</dbReference>
<feature type="domain" description="UvrD-like helicase C-terminal" evidence="14">
    <location>
        <begin position="238"/>
        <end position="497"/>
    </location>
</feature>
<dbReference type="Gene3D" id="1.10.486.10">
    <property type="entry name" value="PCRA, domain 4"/>
    <property type="match status" value="1"/>
</dbReference>
<evidence type="ECO:0000256" key="12">
    <source>
        <dbReference type="PROSITE-ProRule" id="PRU00560"/>
    </source>
</evidence>
<evidence type="ECO:0000256" key="9">
    <source>
        <dbReference type="ARBA" id="ARBA00034808"/>
    </source>
</evidence>
<dbReference type="GO" id="GO:0043138">
    <property type="term" value="F:3'-5' DNA helicase activity"/>
    <property type="evidence" value="ECO:0007669"/>
    <property type="project" value="UniProtKB-EC"/>
</dbReference>
<dbReference type="PROSITE" id="PS51198">
    <property type="entry name" value="UVRD_HELICASE_ATP_BIND"/>
    <property type="match status" value="1"/>
</dbReference>
<evidence type="ECO:0000313" key="15">
    <source>
        <dbReference type="EMBL" id="MCT8971162.1"/>
    </source>
</evidence>
<keyword evidence="3 12" id="KW-0378">Hydrolase</keyword>
<sequence length="605" mass="67140">MKRRVARLLENGVAPNAILPVTFTRVAAEDLHRELVGMEVPGCDELEGITLHSLALRMLMRNHVLSATGRIPRPLNEFELEPLICDLMAAHGGKMAVKKLRMAYEAAWARLQHQQPGYATGRADSAFQADLLQWLIFHEAMLIGEVIPQLYQYLHANPTAAERREYNHILVDEYQDLNRAEQGVINLLSEDADVCIVGDDDQSIYGFKHAHPEGIREWLDTNAGADDLGLEECRRCPTQVVEMANSLIGHNVQRPVPRPLNPIPANGAGDVRIIQYPTISQEVVGVAELVAQMIADGTPAGDILVLTQSRAFGRPLYEALVARDVPTKSYYAESELSHDDAQRAFALLKLFVNREDRVALRWLVGANGSNWHAAGYRRVREHCENTGATPWSAMIQLESGVLRLPYTNGIIASFREIIQALDNLEVLPDLRSVVDQLFPDGQDSTRDIRELAIAILDAMDAEVREEFLRKLSTTISQPEIPTEIEDVRIMSLHKSKGLSAPVTIIAGCVQGLLPRPAEAESTPAEAAQHLEEQRRLFYVGITRVKAVPQERKPGTLILTYSRRMPARDALSVGITPAQRQYDQAILHASNFIRELGPSAPDPIAG</sequence>
<dbReference type="SUPFAM" id="SSF52540">
    <property type="entry name" value="P-loop containing nucleoside triphosphate hydrolases"/>
    <property type="match status" value="1"/>
</dbReference>
<dbReference type="PANTHER" id="PTHR11070:SF2">
    <property type="entry name" value="ATP-DEPENDENT DNA HELICASE SRS2"/>
    <property type="match status" value="1"/>
</dbReference>
<reference evidence="15 16" key="1">
    <citation type="submission" date="2022-04" db="EMBL/GenBank/DDBJ databases">
        <authorList>
            <person name="Ye Y.-Q."/>
            <person name="Du Z.-J."/>
        </authorList>
    </citation>
    <scope>NUCLEOTIDE SEQUENCE [LARGE SCALE GENOMIC DNA]</scope>
    <source>
        <strain evidence="15 16">A6E488</strain>
    </source>
</reference>
<dbReference type="Proteomes" id="UP001320898">
    <property type="component" value="Unassembled WGS sequence"/>
</dbReference>